<protein>
    <submittedName>
        <fullName evidence="1">Uncharacterized protein</fullName>
    </submittedName>
</protein>
<gene>
    <name evidence="1" type="ORF">N1028_16815</name>
</gene>
<dbReference type="Proteomes" id="UP001165587">
    <property type="component" value="Unassembled WGS sequence"/>
</dbReference>
<evidence type="ECO:0000313" key="1">
    <source>
        <dbReference type="EMBL" id="MCS5727558.1"/>
    </source>
</evidence>
<organism evidence="1 2">
    <name type="scientific">Herbiconiux oxytropis</name>
    <dbReference type="NCBI Taxonomy" id="2970915"/>
    <lineage>
        <taxon>Bacteria</taxon>
        <taxon>Bacillati</taxon>
        <taxon>Actinomycetota</taxon>
        <taxon>Actinomycetes</taxon>
        <taxon>Micrococcales</taxon>
        <taxon>Microbacteriaceae</taxon>
        <taxon>Herbiconiux</taxon>
    </lineage>
</organism>
<keyword evidence="2" id="KW-1185">Reference proteome</keyword>
<dbReference type="RefSeq" id="WP_259530553.1">
    <property type="nucleotide sequence ID" value="NZ_JANLCK010000012.1"/>
</dbReference>
<dbReference type="EMBL" id="JANLCK010000012">
    <property type="protein sequence ID" value="MCS5727558.1"/>
    <property type="molecule type" value="Genomic_DNA"/>
</dbReference>
<name>A0AA41XIV6_9MICO</name>
<reference evidence="1" key="1">
    <citation type="submission" date="2022-08" db="EMBL/GenBank/DDBJ databases">
        <authorList>
            <person name="Deng Y."/>
            <person name="Han X.-F."/>
            <person name="Zhang Y.-Q."/>
        </authorList>
    </citation>
    <scope>NUCLEOTIDE SEQUENCE</scope>
    <source>
        <strain evidence="1">CPCC 203407</strain>
    </source>
</reference>
<sequence length="120" mass="12525">MMPATGIGSGQTTVGLFDADAGVLAQRAEVLSQVPGVDLRIAAGSLGQMLTDPAFPPDVVIVQQREGERVSINYKIRVCRLADARVIVVSNGSGESLAHDVGSMMTPVTSFDEAVALIRS</sequence>
<proteinExistence type="predicted"/>
<accession>A0AA41XIV6</accession>
<comment type="caution">
    <text evidence="1">The sequence shown here is derived from an EMBL/GenBank/DDBJ whole genome shotgun (WGS) entry which is preliminary data.</text>
</comment>
<dbReference type="AlphaFoldDB" id="A0AA41XIV6"/>
<evidence type="ECO:0000313" key="2">
    <source>
        <dbReference type="Proteomes" id="UP001165587"/>
    </source>
</evidence>